<evidence type="ECO:0000256" key="2">
    <source>
        <dbReference type="ARBA" id="ARBA00010072"/>
    </source>
</evidence>
<gene>
    <name evidence="11" type="primary">artQ_1</name>
    <name evidence="11" type="ORF">EUAN_06230</name>
</gene>
<dbReference type="Gene3D" id="1.10.3720.10">
    <property type="entry name" value="MetI-like"/>
    <property type="match status" value="1"/>
</dbReference>
<dbReference type="NCBIfam" id="TIGR01726">
    <property type="entry name" value="HEQRo_perm_3TM"/>
    <property type="match status" value="1"/>
</dbReference>
<evidence type="ECO:0000256" key="8">
    <source>
        <dbReference type="ARBA" id="ARBA00023136"/>
    </source>
</evidence>
<dbReference type="RefSeq" id="WP_071061589.1">
    <property type="nucleotide sequence ID" value="NZ_MKIE01000002.1"/>
</dbReference>
<evidence type="ECO:0000256" key="5">
    <source>
        <dbReference type="ARBA" id="ARBA00022692"/>
    </source>
</evidence>
<keyword evidence="8 9" id="KW-0472">Membrane</keyword>
<feature type="transmembrane region" description="Helical" evidence="9">
    <location>
        <begin position="20"/>
        <end position="43"/>
    </location>
</feature>
<dbReference type="InterPro" id="IPR000515">
    <property type="entry name" value="MetI-like"/>
</dbReference>
<name>A0A1S1VAL8_9FIRM</name>
<keyword evidence="4" id="KW-1003">Cell membrane</keyword>
<dbReference type="EMBL" id="MKIE01000002">
    <property type="protein sequence ID" value="OHW62839.1"/>
    <property type="molecule type" value="Genomic_DNA"/>
</dbReference>
<dbReference type="GO" id="GO:0022857">
    <property type="term" value="F:transmembrane transporter activity"/>
    <property type="evidence" value="ECO:0007669"/>
    <property type="project" value="InterPro"/>
</dbReference>
<feature type="transmembrane region" description="Helical" evidence="9">
    <location>
        <begin position="55"/>
        <end position="76"/>
    </location>
</feature>
<dbReference type="CDD" id="cd06261">
    <property type="entry name" value="TM_PBP2"/>
    <property type="match status" value="1"/>
</dbReference>
<reference evidence="11 12" key="1">
    <citation type="submission" date="2016-09" db="EMBL/GenBank/DDBJ databases">
        <title>Genome sequence of Eubacterium angustum.</title>
        <authorList>
            <person name="Poehlein A."/>
            <person name="Daniel R."/>
        </authorList>
    </citation>
    <scope>NUCLEOTIDE SEQUENCE [LARGE SCALE GENOMIC DNA]</scope>
    <source>
        <strain evidence="11 12">DSM 1989</strain>
    </source>
</reference>
<keyword evidence="5 9" id="KW-0812">Transmembrane</keyword>
<dbReference type="FunFam" id="1.10.3720.10:FF:000033">
    <property type="entry name" value="Polar amino acid ABC transporter permease"/>
    <property type="match status" value="1"/>
</dbReference>
<evidence type="ECO:0000256" key="4">
    <source>
        <dbReference type="ARBA" id="ARBA00022475"/>
    </source>
</evidence>
<comment type="caution">
    <text evidence="11">The sequence shown here is derived from an EMBL/GenBank/DDBJ whole genome shotgun (WGS) entry which is preliminary data.</text>
</comment>
<dbReference type="InterPro" id="IPR043429">
    <property type="entry name" value="ArtM/GltK/GlnP/TcyL/YhdX-like"/>
</dbReference>
<dbReference type="PANTHER" id="PTHR30614:SF20">
    <property type="entry name" value="GLUTAMINE TRANSPORT SYSTEM PERMEASE PROTEIN GLNP"/>
    <property type="match status" value="1"/>
</dbReference>
<evidence type="ECO:0000256" key="7">
    <source>
        <dbReference type="ARBA" id="ARBA00022989"/>
    </source>
</evidence>
<protein>
    <submittedName>
        <fullName evidence="11">Arginine transport system permease protein ArtQ</fullName>
    </submittedName>
</protein>
<dbReference type="InterPro" id="IPR035906">
    <property type="entry name" value="MetI-like_sf"/>
</dbReference>
<keyword evidence="12" id="KW-1185">Reference proteome</keyword>
<dbReference type="GO" id="GO:0043190">
    <property type="term" value="C:ATP-binding cassette (ABC) transporter complex"/>
    <property type="evidence" value="ECO:0007669"/>
    <property type="project" value="InterPro"/>
</dbReference>
<evidence type="ECO:0000313" key="11">
    <source>
        <dbReference type="EMBL" id="OHW62839.1"/>
    </source>
</evidence>
<dbReference type="Pfam" id="PF00528">
    <property type="entry name" value="BPD_transp_1"/>
    <property type="match status" value="1"/>
</dbReference>
<keyword evidence="3 9" id="KW-0813">Transport</keyword>
<dbReference type="AlphaFoldDB" id="A0A1S1VAL8"/>
<dbReference type="SUPFAM" id="SSF161098">
    <property type="entry name" value="MetI-like"/>
    <property type="match status" value="1"/>
</dbReference>
<dbReference type="PANTHER" id="PTHR30614">
    <property type="entry name" value="MEMBRANE COMPONENT OF AMINO ACID ABC TRANSPORTER"/>
    <property type="match status" value="1"/>
</dbReference>
<dbReference type="OrthoDB" id="9811552at2"/>
<dbReference type="Proteomes" id="UP000180254">
    <property type="component" value="Unassembled WGS sequence"/>
</dbReference>
<dbReference type="GO" id="GO:0006865">
    <property type="term" value="P:amino acid transport"/>
    <property type="evidence" value="ECO:0007669"/>
    <property type="project" value="UniProtKB-KW"/>
</dbReference>
<evidence type="ECO:0000256" key="1">
    <source>
        <dbReference type="ARBA" id="ARBA00004651"/>
    </source>
</evidence>
<sequence>MNFSLIAEYKDFFIQGVQTTVLLSIGGVFFGVILGLFLALMKLSKKKPLKLISTGYIELIRGTPILIQIWIVYVLLDTTPFSAGLMALSINSAAYVAEIIRSGIESVDSGQMEAARSLGMSNAMAMKLIVLPQAVKNIIPVLGNEFIAILKESSIVSVLGVTELMYNVNVIRGATFDAITPLMMAFVLYFALTSILSKMVKLMERRLKVSDSGR</sequence>
<keyword evidence="6" id="KW-0029">Amino-acid transport</keyword>
<evidence type="ECO:0000256" key="6">
    <source>
        <dbReference type="ARBA" id="ARBA00022970"/>
    </source>
</evidence>
<dbReference type="STRING" id="39480.EUAN_06230"/>
<accession>A0A1S1VAL8</accession>
<keyword evidence="7 9" id="KW-1133">Transmembrane helix</keyword>
<proteinExistence type="inferred from homology"/>
<feature type="transmembrane region" description="Helical" evidence="9">
    <location>
        <begin position="178"/>
        <end position="196"/>
    </location>
</feature>
<feature type="domain" description="ABC transmembrane type-1" evidence="10">
    <location>
        <begin position="17"/>
        <end position="197"/>
    </location>
</feature>
<dbReference type="PROSITE" id="PS50928">
    <property type="entry name" value="ABC_TM1"/>
    <property type="match status" value="1"/>
</dbReference>
<comment type="similarity">
    <text evidence="2">Belongs to the binding-protein-dependent transport system permease family. HisMQ subfamily.</text>
</comment>
<evidence type="ECO:0000313" key="12">
    <source>
        <dbReference type="Proteomes" id="UP000180254"/>
    </source>
</evidence>
<organism evidence="11 12">
    <name type="scientific">Andreesenia angusta</name>
    <dbReference type="NCBI Taxonomy" id="39480"/>
    <lineage>
        <taxon>Bacteria</taxon>
        <taxon>Bacillati</taxon>
        <taxon>Bacillota</taxon>
        <taxon>Tissierellia</taxon>
        <taxon>Tissierellales</taxon>
        <taxon>Gottschalkiaceae</taxon>
        <taxon>Andreesenia</taxon>
    </lineage>
</organism>
<evidence type="ECO:0000259" key="10">
    <source>
        <dbReference type="PROSITE" id="PS50928"/>
    </source>
</evidence>
<dbReference type="InterPro" id="IPR010065">
    <property type="entry name" value="AA_ABC_transptr_permease_3TM"/>
</dbReference>
<evidence type="ECO:0000256" key="3">
    <source>
        <dbReference type="ARBA" id="ARBA00022448"/>
    </source>
</evidence>
<evidence type="ECO:0000256" key="9">
    <source>
        <dbReference type="RuleBase" id="RU363032"/>
    </source>
</evidence>
<comment type="subcellular location">
    <subcellularLocation>
        <location evidence="1 9">Cell membrane</location>
        <topology evidence="1 9">Multi-pass membrane protein</topology>
    </subcellularLocation>
</comment>